<feature type="transmembrane region" description="Helical" evidence="2">
    <location>
        <begin position="81"/>
        <end position="103"/>
    </location>
</feature>
<dbReference type="RefSeq" id="WP_008386721.1">
    <property type="nucleotide sequence ID" value="NZ_AOIV01000024.1"/>
</dbReference>
<reference evidence="3 4" key="1">
    <citation type="journal article" date="2014" name="PLoS Genet.">
        <title>Phylogenetically driven sequencing of extremely halophilic archaea reveals strategies for static and dynamic osmo-response.</title>
        <authorList>
            <person name="Becker E.A."/>
            <person name="Seitzer P.M."/>
            <person name="Tritt A."/>
            <person name="Larsen D."/>
            <person name="Krusor M."/>
            <person name="Yao A.I."/>
            <person name="Wu D."/>
            <person name="Madern D."/>
            <person name="Eisen J.A."/>
            <person name="Darling A.E."/>
            <person name="Facciotti M.T."/>
        </authorList>
    </citation>
    <scope>NUCLEOTIDE SEQUENCE [LARGE SCALE GENOMIC DNA]</scope>
    <source>
        <strain evidence="3 4">JCM 14848</strain>
    </source>
</reference>
<keyword evidence="4" id="KW-1185">Reference proteome</keyword>
<dbReference type="eggNOG" id="ENOG502N5MY">
    <property type="taxonomic scope" value="Archaea"/>
</dbReference>
<sequence>MVSERDASTATDDGVTDGVAVDGGSTATDSRDDATYDVVYRATRDAMWDVVGTAVLVLFYVALGFVGLSVAWTGLGFGVNPFALGIGLIGLLVGLVAASRVYVLATE</sequence>
<gene>
    <name evidence="3" type="ORF">C474_11126</name>
</gene>
<dbReference type="InParanoid" id="M0D6D6"/>
<dbReference type="Proteomes" id="UP000011513">
    <property type="component" value="Unassembled WGS sequence"/>
</dbReference>
<evidence type="ECO:0000256" key="2">
    <source>
        <dbReference type="SAM" id="Phobius"/>
    </source>
</evidence>
<evidence type="ECO:0000256" key="1">
    <source>
        <dbReference type="SAM" id="MobiDB-lite"/>
    </source>
</evidence>
<feature type="region of interest" description="Disordered" evidence="1">
    <location>
        <begin position="1"/>
        <end position="30"/>
    </location>
</feature>
<dbReference type="EMBL" id="AOIV01000024">
    <property type="protein sequence ID" value="ELZ31010.1"/>
    <property type="molecule type" value="Genomic_DNA"/>
</dbReference>
<dbReference type="AlphaFoldDB" id="M0D6D6"/>
<evidence type="ECO:0000313" key="3">
    <source>
        <dbReference type="EMBL" id="ELZ31010.1"/>
    </source>
</evidence>
<name>M0D6D6_HALPD</name>
<keyword evidence="2" id="KW-1133">Transmembrane helix</keyword>
<organism evidence="3 4">
    <name type="scientific">Halogeometricum pallidum JCM 14848</name>
    <dbReference type="NCBI Taxonomy" id="1227487"/>
    <lineage>
        <taxon>Archaea</taxon>
        <taxon>Methanobacteriati</taxon>
        <taxon>Methanobacteriota</taxon>
        <taxon>Stenosarchaea group</taxon>
        <taxon>Halobacteria</taxon>
        <taxon>Halobacteriales</taxon>
        <taxon>Haloferacaceae</taxon>
        <taxon>Halogeometricum</taxon>
    </lineage>
</organism>
<feature type="transmembrane region" description="Helical" evidence="2">
    <location>
        <begin position="50"/>
        <end position="75"/>
    </location>
</feature>
<feature type="compositionally biased region" description="Low complexity" evidence="1">
    <location>
        <begin position="8"/>
        <end position="26"/>
    </location>
</feature>
<keyword evidence="2" id="KW-0812">Transmembrane</keyword>
<comment type="caution">
    <text evidence="3">The sequence shown here is derived from an EMBL/GenBank/DDBJ whole genome shotgun (WGS) entry which is preliminary data.</text>
</comment>
<accession>M0D6D6</accession>
<proteinExistence type="predicted"/>
<evidence type="ECO:0000313" key="4">
    <source>
        <dbReference type="Proteomes" id="UP000011513"/>
    </source>
</evidence>
<protein>
    <submittedName>
        <fullName evidence="3">Uncharacterized protein</fullName>
    </submittedName>
</protein>
<keyword evidence="2" id="KW-0472">Membrane</keyword>